<dbReference type="PANTHER" id="PTHR35373">
    <property type="entry name" value="PROTEIN CBG16894"/>
    <property type="match status" value="1"/>
</dbReference>
<keyword evidence="2" id="KW-1185">Reference proteome</keyword>
<dbReference type="AlphaFoldDB" id="A0A137PFM8"/>
<dbReference type="Proteomes" id="UP000070444">
    <property type="component" value="Unassembled WGS sequence"/>
</dbReference>
<evidence type="ECO:0000313" key="2">
    <source>
        <dbReference type="Proteomes" id="UP000070444"/>
    </source>
</evidence>
<dbReference type="EMBL" id="KQ964431">
    <property type="protein sequence ID" value="KXN73803.1"/>
    <property type="molecule type" value="Genomic_DNA"/>
</dbReference>
<accession>A0A137PFM8</accession>
<dbReference type="OrthoDB" id="2321699at2759"/>
<sequence length="129" mass="14915">MTNSDPTQPLLGNNPEVVYEDSYIRVFQDRIQIFYYYFPIGTSRTIYYSDIEWVKTSEEMNLGVLQFKTWGMGLANIWWPLDIHRSPCVFGKSPQLIIKVKGWSTCAGASCWKNPDMVEYIKTKVASLS</sequence>
<evidence type="ECO:0000313" key="1">
    <source>
        <dbReference type="EMBL" id="KXN73803.1"/>
    </source>
</evidence>
<name>A0A137PFM8_CONC2</name>
<organism evidence="1 2">
    <name type="scientific">Conidiobolus coronatus (strain ATCC 28846 / CBS 209.66 / NRRL 28638)</name>
    <name type="common">Delacroixia coronata</name>
    <dbReference type="NCBI Taxonomy" id="796925"/>
    <lineage>
        <taxon>Eukaryota</taxon>
        <taxon>Fungi</taxon>
        <taxon>Fungi incertae sedis</taxon>
        <taxon>Zoopagomycota</taxon>
        <taxon>Entomophthoromycotina</taxon>
        <taxon>Entomophthoromycetes</taxon>
        <taxon>Entomophthorales</taxon>
        <taxon>Ancylistaceae</taxon>
        <taxon>Conidiobolus</taxon>
    </lineage>
</organism>
<reference evidence="1 2" key="1">
    <citation type="journal article" date="2015" name="Genome Biol. Evol.">
        <title>Phylogenomic analyses indicate that early fungi evolved digesting cell walls of algal ancestors of land plants.</title>
        <authorList>
            <person name="Chang Y."/>
            <person name="Wang S."/>
            <person name="Sekimoto S."/>
            <person name="Aerts A.L."/>
            <person name="Choi C."/>
            <person name="Clum A."/>
            <person name="LaButti K.M."/>
            <person name="Lindquist E.A."/>
            <person name="Yee Ngan C."/>
            <person name="Ohm R.A."/>
            <person name="Salamov A.A."/>
            <person name="Grigoriev I.V."/>
            <person name="Spatafora J.W."/>
            <person name="Berbee M.L."/>
        </authorList>
    </citation>
    <scope>NUCLEOTIDE SEQUENCE [LARGE SCALE GENOMIC DNA]</scope>
    <source>
        <strain evidence="1 2">NRRL 28638</strain>
    </source>
</reference>
<protein>
    <submittedName>
        <fullName evidence="1">Uncharacterized protein</fullName>
    </submittedName>
</protein>
<gene>
    <name evidence="1" type="ORF">CONCODRAFT_3212</name>
</gene>
<proteinExistence type="predicted"/>